<name>A0A9N8L2K2_CHRIL</name>
<reference evidence="1" key="1">
    <citation type="submission" date="2021-12" db="EMBL/GenBank/DDBJ databases">
        <authorList>
            <person name="King R."/>
        </authorList>
    </citation>
    <scope>NUCLEOTIDE SEQUENCE</scope>
</reference>
<organism evidence="1 2">
    <name type="scientific">Chrysodeixis includens</name>
    <name type="common">Soybean looper</name>
    <name type="synonym">Pseudoplusia includens</name>
    <dbReference type="NCBI Taxonomy" id="689277"/>
    <lineage>
        <taxon>Eukaryota</taxon>
        <taxon>Metazoa</taxon>
        <taxon>Ecdysozoa</taxon>
        <taxon>Arthropoda</taxon>
        <taxon>Hexapoda</taxon>
        <taxon>Insecta</taxon>
        <taxon>Pterygota</taxon>
        <taxon>Neoptera</taxon>
        <taxon>Endopterygota</taxon>
        <taxon>Lepidoptera</taxon>
        <taxon>Glossata</taxon>
        <taxon>Ditrysia</taxon>
        <taxon>Noctuoidea</taxon>
        <taxon>Noctuidae</taxon>
        <taxon>Plusiinae</taxon>
        <taxon>Chrysodeixis</taxon>
    </lineage>
</organism>
<gene>
    <name evidence="1" type="ORF">CINC_LOCUS2745</name>
</gene>
<proteinExistence type="predicted"/>
<keyword evidence="2" id="KW-1185">Reference proteome</keyword>
<evidence type="ECO:0000313" key="1">
    <source>
        <dbReference type="EMBL" id="CAD0201067.1"/>
    </source>
</evidence>
<dbReference type="AlphaFoldDB" id="A0A9N8L2K2"/>
<evidence type="ECO:0000313" key="2">
    <source>
        <dbReference type="Proteomes" id="UP001154114"/>
    </source>
</evidence>
<sequence length="310" mass="32541">MHRFPEHAASFIMWSTWSCSVYLRAACRSSRPSSLSRTRFHTPAPTALRSPPCLLFALLLPGALMAACRVSLRLPISNGQFLCSSSSVSWCAGSVATRLSAASLAAVTALSSSFTALRHFSCSLTTFSRARNSAAGLFASVSVSSVCSGLRTSCSSPARSVAGVVARSAAACSASPALRTRSRRRDDSADSCPIISRRRADTLSTHCVSMLPSGCSISMRDSSTGVTFREYFCAKVQAFSQCCSAVCSAWWCRARARAGRVAAAARAWCASAAAAVARRAARPPARAYARSSPTATPASAGFAPAPHFTL</sequence>
<accession>A0A9N8L2K2</accession>
<dbReference type="EMBL" id="LR824016">
    <property type="protein sequence ID" value="CAD0201067.1"/>
    <property type="molecule type" value="Genomic_DNA"/>
</dbReference>
<dbReference type="Proteomes" id="UP001154114">
    <property type="component" value="Chromosome 13"/>
</dbReference>
<protein>
    <submittedName>
        <fullName evidence="1">Uncharacterized protein</fullName>
    </submittedName>
</protein>